<dbReference type="CDD" id="cd07762">
    <property type="entry name" value="CYTH-like_Pase_1"/>
    <property type="match status" value="1"/>
</dbReference>
<dbReference type="SMART" id="SM01118">
    <property type="entry name" value="CYTH"/>
    <property type="match status" value="1"/>
</dbReference>
<feature type="domain" description="CYTH" evidence="1">
    <location>
        <begin position="4"/>
        <end position="208"/>
    </location>
</feature>
<dbReference type="OrthoDB" id="384378at2"/>
<dbReference type="KEGG" id="lae:LBAT_1206"/>
<protein>
    <submittedName>
        <fullName evidence="2">Adenylate cyclase</fullName>
    </submittedName>
    <submittedName>
        <fullName evidence="3">CYTH domain-containing protein</fullName>
    </submittedName>
</protein>
<evidence type="ECO:0000313" key="3">
    <source>
        <dbReference type="EMBL" id="QFG51579.1"/>
    </source>
</evidence>
<accession>A0A0D6A574</accession>
<reference evidence="3 5" key="2">
    <citation type="submission" date="2019-09" db="EMBL/GenBank/DDBJ databases">
        <title>Genome sequencing of Lactobacillus acetotolerans.</title>
        <authorList>
            <person name="Kim K."/>
        </authorList>
    </citation>
    <scope>NUCLEOTIDE SEQUENCE [LARGE SCALE GENOMIC DNA]</scope>
    <source>
        <strain evidence="3 5">LA749</strain>
    </source>
</reference>
<dbReference type="InterPro" id="IPR009195">
    <property type="entry name" value="Uncharacterised_YjbK"/>
</dbReference>
<evidence type="ECO:0000313" key="2">
    <source>
        <dbReference type="EMBL" id="BAQ57595.1"/>
    </source>
</evidence>
<dbReference type="InterPro" id="IPR033469">
    <property type="entry name" value="CYTH-like_dom_sf"/>
</dbReference>
<dbReference type="Pfam" id="PF01928">
    <property type="entry name" value="CYTH"/>
    <property type="match status" value="1"/>
</dbReference>
<dbReference type="Proteomes" id="UP000035709">
    <property type="component" value="Chromosome"/>
</dbReference>
<name>A0A0D6A574_9LACO</name>
<dbReference type="EMBL" id="CP044496">
    <property type="protein sequence ID" value="QFG51579.1"/>
    <property type="molecule type" value="Genomic_DNA"/>
</dbReference>
<dbReference type="AlphaFoldDB" id="A0A0D6A574"/>
<dbReference type="Proteomes" id="UP000325393">
    <property type="component" value="Chromosome"/>
</dbReference>
<evidence type="ECO:0000313" key="5">
    <source>
        <dbReference type="Proteomes" id="UP000325393"/>
    </source>
</evidence>
<gene>
    <name evidence="3" type="ORF">LA749_06050</name>
    <name evidence="2" type="ORF">LBAT_1206</name>
</gene>
<evidence type="ECO:0000313" key="4">
    <source>
        <dbReference type="Proteomes" id="UP000035709"/>
    </source>
</evidence>
<dbReference type="RefSeq" id="WP_056970194.1">
    <property type="nucleotide sequence ID" value="NZ_AP014808.1"/>
</dbReference>
<dbReference type="GeneID" id="78212547"/>
<organism evidence="2 4">
    <name type="scientific">Lactobacillus acetotolerans</name>
    <dbReference type="NCBI Taxonomy" id="1600"/>
    <lineage>
        <taxon>Bacteria</taxon>
        <taxon>Bacillati</taxon>
        <taxon>Bacillota</taxon>
        <taxon>Bacilli</taxon>
        <taxon>Lactobacillales</taxon>
        <taxon>Lactobacillaceae</taxon>
        <taxon>Lactobacillus</taxon>
    </lineage>
</organism>
<sequence length="208" mass="24449">MSKDREIEAKTILAKNVYQKISKAFPIKEDFQQANYYFDTDDNLLKKHNIGCRIRIFSDHAEQTLKVPDPRPVQKKFHEVIEINDKLKLEEANSLIKKAQTNDYFIFQGNIGQYLSKHFADKQKKLRLQTWSKTHRILANGPENCELTFDATSYPDGFEDYEFEIENTNPTLIKKILIQLEKKYGFKQTANNTNQNKIARAYNHRSKN</sequence>
<dbReference type="Gene3D" id="2.40.320.10">
    <property type="entry name" value="Hypothetical Protein Pfu-838710-001"/>
    <property type="match status" value="1"/>
</dbReference>
<dbReference type="EMBL" id="AP014808">
    <property type="protein sequence ID" value="BAQ57595.1"/>
    <property type="molecule type" value="Genomic_DNA"/>
</dbReference>
<keyword evidence="4" id="KW-1185">Reference proteome</keyword>
<dbReference type="PATRIC" id="fig|1600.4.peg.1231"/>
<dbReference type="InterPro" id="IPR023577">
    <property type="entry name" value="CYTH_domain"/>
</dbReference>
<reference evidence="2 4" key="1">
    <citation type="submission" date="2015-03" db="EMBL/GenBank/DDBJ databases">
        <title>Complete genome sequence of Lactobacillus acetotolerans NBRC 13120.</title>
        <authorList>
            <person name="Toh H."/>
            <person name="Morita H."/>
            <person name="Fujita N."/>
        </authorList>
    </citation>
    <scope>NUCLEOTIDE SEQUENCE [LARGE SCALE GENOMIC DNA]</scope>
    <source>
        <strain evidence="2 4">NBRC 13120</strain>
    </source>
</reference>
<dbReference type="PROSITE" id="PS51707">
    <property type="entry name" value="CYTH"/>
    <property type="match status" value="1"/>
</dbReference>
<dbReference type="STRING" id="1600.LBAT_1206"/>
<evidence type="ECO:0000259" key="1">
    <source>
        <dbReference type="PROSITE" id="PS51707"/>
    </source>
</evidence>
<proteinExistence type="predicted"/>
<dbReference type="SUPFAM" id="SSF55154">
    <property type="entry name" value="CYTH-like phosphatases"/>
    <property type="match status" value="1"/>
</dbReference>